<accession>A0A0M3IHP9</accession>
<keyword evidence="1" id="KW-1185">Reference proteome</keyword>
<dbReference type="AlphaFoldDB" id="A0A0M3IHP9"/>
<organism evidence="1 2">
    <name type="scientific">Ascaris lumbricoides</name>
    <name type="common">Giant roundworm</name>
    <dbReference type="NCBI Taxonomy" id="6252"/>
    <lineage>
        <taxon>Eukaryota</taxon>
        <taxon>Metazoa</taxon>
        <taxon>Ecdysozoa</taxon>
        <taxon>Nematoda</taxon>
        <taxon>Chromadorea</taxon>
        <taxon>Rhabditida</taxon>
        <taxon>Spirurina</taxon>
        <taxon>Ascaridomorpha</taxon>
        <taxon>Ascaridoidea</taxon>
        <taxon>Ascarididae</taxon>
        <taxon>Ascaris</taxon>
    </lineage>
</organism>
<evidence type="ECO:0000313" key="1">
    <source>
        <dbReference type="Proteomes" id="UP000036681"/>
    </source>
</evidence>
<evidence type="ECO:0000313" key="2">
    <source>
        <dbReference type="WBParaSite" id="ALUE_0001797101-mRNA-1"/>
    </source>
</evidence>
<sequence>MESPEYMRPEFEKSNELYNGREAAVLLIKTPFSRRAKLLDATCALQFAPSGRGAQIDENNGNHNSNVFT</sequence>
<protein>
    <submittedName>
        <fullName evidence="2">Uncharacterized protein</fullName>
    </submittedName>
</protein>
<dbReference type="WBParaSite" id="ALUE_0001797101-mRNA-1">
    <property type="protein sequence ID" value="ALUE_0001797101-mRNA-1"/>
    <property type="gene ID" value="ALUE_0001797101"/>
</dbReference>
<proteinExistence type="predicted"/>
<name>A0A0M3IHP9_ASCLU</name>
<reference evidence="2" key="1">
    <citation type="submission" date="2017-02" db="UniProtKB">
        <authorList>
            <consortium name="WormBaseParasite"/>
        </authorList>
    </citation>
    <scope>IDENTIFICATION</scope>
</reference>
<dbReference type="Proteomes" id="UP000036681">
    <property type="component" value="Unplaced"/>
</dbReference>